<keyword evidence="10" id="KW-1185">Reference proteome</keyword>
<dbReference type="GO" id="GO:0005886">
    <property type="term" value="C:plasma membrane"/>
    <property type="evidence" value="ECO:0007669"/>
    <property type="project" value="TreeGrafter"/>
</dbReference>
<feature type="domain" description="Glycosyltransferase 2-like" evidence="8">
    <location>
        <begin position="8"/>
        <end position="133"/>
    </location>
</feature>
<keyword evidence="4" id="KW-0812">Transmembrane</keyword>
<dbReference type="InterPro" id="IPR001173">
    <property type="entry name" value="Glyco_trans_2-like"/>
</dbReference>
<dbReference type="Pfam" id="PF00535">
    <property type="entry name" value="Glycos_transf_2"/>
    <property type="match status" value="1"/>
</dbReference>
<dbReference type="InterPro" id="IPR050256">
    <property type="entry name" value="Glycosyltransferase_2"/>
</dbReference>
<proteinExistence type="predicted"/>
<evidence type="ECO:0000313" key="9">
    <source>
        <dbReference type="EMBL" id="QSX09394.1"/>
    </source>
</evidence>
<evidence type="ECO:0000256" key="2">
    <source>
        <dbReference type="ARBA" id="ARBA00022676"/>
    </source>
</evidence>
<dbReference type="SUPFAM" id="SSF53448">
    <property type="entry name" value="Nucleotide-diphospho-sugar transferases"/>
    <property type="match status" value="1"/>
</dbReference>
<dbReference type="GO" id="GO:0009103">
    <property type="term" value="P:lipopolysaccharide biosynthetic process"/>
    <property type="evidence" value="ECO:0007669"/>
    <property type="project" value="UniProtKB-KW"/>
</dbReference>
<dbReference type="AlphaFoldDB" id="A0A975AI79"/>
<evidence type="ECO:0000256" key="3">
    <source>
        <dbReference type="ARBA" id="ARBA00022679"/>
    </source>
</evidence>
<dbReference type="Gene3D" id="3.90.550.10">
    <property type="entry name" value="Spore Coat Polysaccharide Biosynthesis Protein SpsA, Chain A"/>
    <property type="match status" value="1"/>
</dbReference>
<dbReference type="GO" id="GO:0099621">
    <property type="term" value="F:undecaprenyl-phosphate 4-deoxy-4-formamido-L-arabinose transferase activity"/>
    <property type="evidence" value="ECO:0007669"/>
    <property type="project" value="TreeGrafter"/>
</dbReference>
<dbReference type="Proteomes" id="UP000663499">
    <property type="component" value="Chromosome"/>
</dbReference>
<keyword evidence="2" id="KW-0328">Glycosyltransferase</keyword>
<evidence type="ECO:0000256" key="6">
    <source>
        <dbReference type="ARBA" id="ARBA00022989"/>
    </source>
</evidence>
<accession>A0A975AI79</accession>
<keyword evidence="6" id="KW-1133">Transmembrane helix</keyword>
<reference evidence="9" key="1">
    <citation type="submission" date="2021-03" db="EMBL/GenBank/DDBJ databases">
        <title>Alkalibacter marinus sp. nov., isolated from tidal flat sediment.</title>
        <authorList>
            <person name="Namirimu T."/>
            <person name="Yang J.-A."/>
            <person name="Yang S.-H."/>
            <person name="Kim Y.-J."/>
            <person name="Kwon K.K."/>
        </authorList>
    </citation>
    <scope>NUCLEOTIDE SEQUENCE</scope>
    <source>
        <strain evidence="9">ES005</strain>
    </source>
</reference>
<dbReference type="CDD" id="cd04179">
    <property type="entry name" value="DPM_DPG-synthase_like"/>
    <property type="match status" value="1"/>
</dbReference>
<dbReference type="PANTHER" id="PTHR48090">
    <property type="entry name" value="UNDECAPRENYL-PHOSPHATE 4-DEOXY-4-FORMAMIDO-L-ARABINOSE TRANSFERASE-RELATED"/>
    <property type="match status" value="1"/>
</dbReference>
<organism evidence="9 10">
    <name type="scientific">Alkalibacter rhizosphaerae</name>
    <dbReference type="NCBI Taxonomy" id="2815577"/>
    <lineage>
        <taxon>Bacteria</taxon>
        <taxon>Bacillati</taxon>
        <taxon>Bacillota</taxon>
        <taxon>Clostridia</taxon>
        <taxon>Eubacteriales</taxon>
        <taxon>Eubacteriaceae</taxon>
        <taxon>Alkalibacter</taxon>
    </lineage>
</organism>
<evidence type="ECO:0000256" key="5">
    <source>
        <dbReference type="ARBA" id="ARBA00022985"/>
    </source>
</evidence>
<dbReference type="EMBL" id="CP071444">
    <property type="protein sequence ID" value="QSX09394.1"/>
    <property type="molecule type" value="Genomic_DNA"/>
</dbReference>
<name>A0A975AI79_9FIRM</name>
<dbReference type="KEGG" id="alka:J0B03_04830"/>
<keyword evidence="1" id="KW-1003">Cell membrane</keyword>
<keyword evidence="3" id="KW-0808">Transferase</keyword>
<evidence type="ECO:0000256" key="1">
    <source>
        <dbReference type="ARBA" id="ARBA00022475"/>
    </source>
</evidence>
<dbReference type="InterPro" id="IPR029044">
    <property type="entry name" value="Nucleotide-diphossugar_trans"/>
</dbReference>
<dbReference type="RefSeq" id="WP_207300729.1">
    <property type="nucleotide sequence ID" value="NZ_CP071444.1"/>
</dbReference>
<keyword evidence="5" id="KW-0448">Lipopolysaccharide biosynthesis</keyword>
<keyword evidence="7" id="KW-0472">Membrane</keyword>
<sequence>MNMTVEISVVIPTYNAERSIEEVVEGCFSILEEGKVEVILVDDGSTDATVSIIEKVAMALPNLHYLIHDKNLGQQRSIKDGMALAKGTCVVTMDDDLQQDPEEILLLWDKIQEGYDVVYGLPTRDGYPVHRAFGSKLVDLFFTWVLKKSKDVKVGSFRIMKKWISDMVVQDDREFVYITAILLDHTKNMANVAITYRERPYGTSNYDAGKLIRLFLRLFVQYGWKKKKGNRI</sequence>
<evidence type="ECO:0000256" key="4">
    <source>
        <dbReference type="ARBA" id="ARBA00022692"/>
    </source>
</evidence>
<dbReference type="PANTHER" id="PTHR48090:SF3">
    <property type="entry name" value="UNDECAPRENYL-PHOSPHATE 4-DEOXY-4-FORMAMIDO-L-ARABINOSE TRANSFERASE"/>
    <property type="match status" value="1"/>
</dbReference>
<protein>
    <submittedName>
        <fullName evidence="9">Glycosyltransferase family 2 protein</fullName>
    </submittedName>
</protein>
<gene>
    <name evidence="9" type="ORF">J0B03_04830</name>
</gene>
<evidence type="ECO:0000259" key="8">
    <source>
        <dbReference type="Pfam" id="PF00535"/>
    </source>
</evidence>
<evidence type="ECO:0000313" key="10">
    <source>
        <dbReference type="Proteomes" id="UP000663499"/>
    </source>
</evidence>
<evidence type="ECO:0000256" key="7">
    <source>
        <dbReference type="ARBA" id="ARBA00023136"/>
    </source>
</evidence>